<dbReference type="AlphaFoldDB" id="A0A9R1XT49"/>
<accession>A0A9R1XT49</accession>
<proteinExistence type="predicted"/>
<dbReference type="InterPro" id="IPR011051">
    <property type="entry name" value="RmlC_Cupin_sf"/>
</dbReference>
<gene>
    <name evidence="1" type="ORF">LSAT_V11C200072470</name>
</gene>
<name>A0A9R1XT49_LACSA</name>
<reference evidence="1 2" key="1">
    <citation type="journal article" date="2017" name="Nat. Commun.">
        <title>Genome assembly with in vitro proximity ligation data and whole-genome triplication in lettuce.</title>
        <authorList>
            <person name="Reyes-Chin-Wo S."/>
            <person name="Wang Z."/>
            <person name="Yang X."/>
            <person name="Kozik A."/>
            <person name="Arikit S."/>
            <person name="Song C."/>
            <person name="Xia L."/>
            <person name="Froenicke L."/>
            <person name="Lavelle D.O."/>
            <person name="Truco M.J."/>
            <person name="Xia R."/>
            <person name="Zhu S."/>
            <person name="Xu C."/>
            <person name="Xu H."/>
            <person name="Xu X."/>
            <person name="Cox K."/>
            <person name="Korf I."/>
            <person name="Meyers B.C."/>
            <person name="Michelmore R.W."/>
        </authorList>
    </citation>
    <scope>NUCLEOTIDE SEQUENCE [LARGE SCALE GENOMIC DNA]</scope>
    <source>
        <strain evidence="2">cv. Salinas</strain>
        <tissue evidence="1">Seedlings</tissue>
    </source>
</reference>
<dbReference type="Gene3D" id="2.60.120.10">
    <property type="entry name" value="Jelly Rolls"/>
    <property type="match status" value="1"/>
</dbReference>
<dbReference type="SUPFAM" id="SSF51182">
    <property type="entry name" value="RmlC-like cupins"/>
    <property type="match status" value="1"/>
</dbReference>
<dbReference type="InterPro" id="IPR014710">
    <property type="entry name" value="RmlC-like_jellyroll"/>
</dbReference>
<comment type="caution">
    <text evidence="1">The sequence shown here is derived from an EMBL/GenBank/DDBJ whole genome shotgun (WGS) entry which is preliminary data.</text>
</comment>
<organism evidence="1 2">
    <name type="scientific">Lactuca sativa</name>
    <name type="common">Garden lettuce</name>
    <dbReference type="NCBI Taxonomy" id="4236"/>
    <lineage>
        <taxon>Eukaryota</taxon>
        <taxon>Viridiplantae</taxon>
        <taxon>Streptophyta</taxon>
        <taxon>Embryophyta</taxon>
        <taxon>Tracheophyta</taxon>
        <taxon>Spermatophyta</taxon>
        <taxon>Magnoliopsida</taxon>
        <taxon>eudicotyledons</taxon>
        <taxon>Gunneridae</taxon>
        <taxon>Pentapetalae</taxon>
        <taxon>asterids</taxon>
        <taxon>campanulids</taxon>
        <taxon>Asterales</taxon>
        <taxon>Asteraceae</taxon>
        <taxon>Cichorioideae</taxon>
        <taxon>Cichorieae</taxon>
        <taxon>Lactucinae</taxon>
        <taxon>Lactuca</taxon>
    </lineage>
</organism>
<keyword evidence="2" id="KW-1185">Reference proteome</keyword>
<evidence type="ECO:0000313" key="2">
    <source>
        <dbReference type="Proteomes" id="UP000235145"/>
    </source>
</evidence>
<evidence type="ECO:0000313" key="1">
    <source>
        <dbReference type="EMBL" id="KAJ0220699.1"/>
    </source>
</evidence>
<dbReference type="Proteomes" id="UP000235145">
    <property type="component" value="Unassembled WGS sequence"/>
</dbReference>
<protein>
    <submittedName>
        <fullName evidence="1">Uncharacterized protein</fullName>
    </submittedName>
</protein>
<sequence length="237" mass="26550">MVNIENTKGLVAQRGFSLKPCLHRYNDRPLCSNPVLKSIDLATTPPPAAGEAGIGSIYEDALIEKDLKSGDLYRIQAGSAFYIVNTVEGQRLHIITSIDTSESSDWSAFQVPKEEDEAQVQRPHIITSINSCGVDPRRKTRKERSRKEKKLIVGSATIKRISDSKLAIESSLTQEIGENKKPLSDCPSLESSLTQMEWDHKHVKDALPLILPGYEKTRFMRLSKTYEVQFTSPHIFP</sequence>
<dbReference type="EMBL" id="NBSK02000002">
    <property type="protein sequence ID" value="KAJ0220699.1"/>
    <property type="molecule type" value="Genomic_DNA"/>
</dbReference>